<proteinExistence type="predicted"/>
<comment type="caution">
    <text evidence="2">The sequence shown here is derived from an EMBL/GenBank/DDBJ whole genome shotgun (WGS) entry which is preliminary data.</text>
</comment>
<feature type="transmembrane region" description="Helical" evidence="1">
    <location>
        <begin position="364"/>
        <end position="391"/>
    </location>
</feature>
<keyword evidence="1" id="KW-1133">Transmembrane helix</keyword>
<dbReference type="RefSeq" id="WP_344028668.1">
    <property type="nucleotide sequence ID" value="NZ_BAAAOB010000001.1"/>
</dbReference>
<feature type="transmembrane region" description="Helical" evidence="1">
    <location>
        <begin position="445"/>
        <end position="468"/>
    </location>
</feature>
<dbReference type="Gene3D" id="1.25.40.10">
    <property type="entry name" value="Tetratricopeptide repeat domain"/>
    <property type="match status" value="1"/>
</dbReference>
<dbReference type="SUPFAM" id="SSF48452">
    <property type="entry name" value="TPR-like"/>
    <property type="match status" value="1"/>
</dbReference>
<accession>A0ABP4XDR1</accession>
<sequence>MQDPMGERGTTASDVARRVETLQGFGRLDEAAEECGTGLASFPEDPRLWDLLSEIELARENFAAAEHAARTAVGLDPENDLLPMTLVLILIDRERFEEARDLARWMVAKQPEVPAANLLLAHAEAGVGRQQPGAFHLARQHAQIAVSLAPNDAAVLSSAASVMGRAGDRAEAARLVRRGLAIAPADSGLLLQQADYGARTDAGATRLIRAVLAEDPTDSATAWALRETIWTRRRLIPAFAIWSAVALLFPLACVVVVVLMIKNLVILFGGLRAASPRGEYRRSWEQAPHLRFAVPLALACLPWPLWAVATGGAGAGIPFLGLLVAELAILFAGRADERRLEGLHSASTLRHIARIKREEANTGWGRLTVAGIAALTGLAAIGSVIVAWTVYSGEGAGGAVVAIGVAFGLAAVFAGPTLVALVQAKERRLTAEGLPVAGAIRAARLLAATAIAVAATAALVAGVGVVLAR</sequence>
<name>A0ABP4XDR1_9MICO</name>
<gene>
    <name evidence="2" type="ORF">GCM10009768_04130</name>
</gene>
<evidence type="ECO:0008006" key="4">
    <source>
        <dbReference type="Google" id="ProtNLM"/>
    </source>
</evidence>
<dbReference type="Pfam" id="PF13429">
    <property type="entry name" value="TPR_15"/>
    <property type="match status" value="1"/>
</dbReference>
<evidence type="ECO:0000313" key="2">
    <source>
        <dbReference type="EMBL" id="GAA1778493.1"/>
    </source>
</evidence>
<feature type="transmembrane region" description="Helical" evidence="1">
    <location>
        <begin position="397"/>
        <end position="424"/>
    </location>
</feature>
<keyword evidence="1" id="KW-0472">Membrane</keyword>
<dbReference type="EMBL" id="BAAAOB010000001">
    <property type="protein sequence ID" value="GAA1778493.1"/>
    <property type="molecule type" value="Genomic_DNA"/>
</dbReference>
<feature type="transmembrane region" description="Helical" evidence="1">
    <location>
        <begin position="239"/>
        <end position="269"/>
    </location>
</feature>
<dbReference type="InterPro" id="IPR011990">
    <property type="entry name" value="TPR-like_helical_dom_sf"/>
</dbReference>
<protein>
    <recommendedName>
        <fullName evidence="4">Tetratricopeptide repeat protein</fullName>
    </recommendedName>
</protein>
<keyword evidence="3" id="KW-1185">Reference proteome</keyword>
<dbReference type="Proteomes" id="UP001500851">
    <property type="component" value="Unassembled WGS sequence"/>
</dbReference>
<organism evidence="2 3">
    <name type="scientific">Leucobacter iarius</name>
    <dbReference type="NCBI Taxonomy" id="333963"/>
    <lineage>
        <taxon>Bacteria</taxon>
        <taxon>Bacillati</taxon>
        <taxon>Actinomycetota</taxon>
        <taxon>Actinomycetes</taxon>
        <taxon>Micrococcales</taxon>
        <taxon>Microbacteriaceae</taxon>
        <taxon>Leucobacter</taxon>
    </lineage>
</organism>
<reference evidence="3" key="1">
    <citation type="journal article" date="2019" name="Int. J. Syst. Evol. Microbiol.">
        <title>The Global Catalogue of Microorganisms (GCM) 10K type strain sequencing project: providing services to taxonomists for standard genome sequencing and annotation.</title>
        <authorList>
            <consortium name="The Broad Institute Genomics Platform"/>
            <consortium name="The Broad Institute Genome Sequencing Center for Infectious Disease"/>
            <person name="Wu L."/>
            <person name="Ma J."/>
        </authorList>
    </citation>
    <scope>NUCLEOTIDE SEQUENCE [LARGE SCALE GENOMIC DNA]</scope>
    <source>
        <strain evidence="3">JCM 14736</strain>
    </source>
</reference>
<evidence type="ECO:0000313" key="3">
    <source>
        <dbReference type="Proteomes" id="UP001500851"/>
    </source>
</evidence>
<evidence type="ECO:0000256" key="1">
    <source>
        <dbReference type="SAM" id="Phobius"/>
    </source>
</evidence>
<keyword evidence="1" id="KW-0812">Transmembrane</keyword>